<dbReference type="SMART" id="SM00220">
    <property type="entry name" value="S_TKc"/>
    <property type="match status" value="1"/>
</dbReference>
<dbReference type="PANTHER" id="PTHR24198:SF165">
    <property type="entry name" value="ANKYRIN REPEAT-CONTAINING PROTEIN-RELATED"/>
    <property type="match status" value="1"/>
</dbReference>
<feature type="domain" description="Protein kinase" evidence="5">
    <location>
        <begin position="63"/>
        <end position="374"/>
    </location>
</feature>
<keyword evidence="7" id="KW-1185">Reference proteome</keyword>
<evidence type="ECO:0000256" key="2">
    <source>
        <dbReference type="ARBA" id="ARBA00023043"/>
    </source>
</evidence>
<evidence type="ECO:0000256" key="4">
    <source>
        <dbReference type="SAM" id="MobiDB-lite"/>
    </source>
</evidence>
<dbReference type="AlphaFoldDB" id="A0A8H4PWQ6"/>
<dbReference type="InterPro" id="IPR011009">
    <property type="entry name" value="Kinase-like_dom_sf"/>
</dbReference>
<evidence type="ECO:0000313" key="7">
    <source>
        <dbReference type="Proteomes" id="UP000557566"/>
    </source>
</evidence>
<dbReference type="Proteomes" id="UP000557566">
    <property type="component" value="Unassembled WGS sequence"/>
</dbReference>
<dbReference type="Gene3D" id="1.10.510.10">
    <property type="entry name" value="Transferase(Phosphotransferase) domain 1"/>
    <property type="match status" value="1"/>
</dbReference>
<dbReference type="SUPFAM" id="SSF48403">
    <property type="entry name" value="Ankyrin repeat"/>
    <property type="match status" value="2"/>
</dbReference>
<dbReference type="InterPro" id="IPR008271">
    <property type="entry name" value="Ser/Thr_kinase_AS"/>
</dbReference>
<dbReference type="SUPFAM" id="SSF56112">
    <property type="entry name" value="Protein kinase-like (PK-like)"/>
    <property type="match status" value="1"/>
</dbReference>
<feature type="repeat" description="ANK" evidence="3">
    <location>
        <begin position="642"/>
        <end position="674"/>
    </location>
</feature>
<dbReference type="PROSITE" id="PS50297">
    <property type="entry name" value="ANK_REP_REGION"/>
    <property type="match status" value="2"/>
</dbReference>
<dbReference type="Pfam" id="PF12796">
    <property type="entry name" value="Ank_2"/>
    <property type="match status" value="1"/>
</dbReference>
<dbReference type="GO" id="GO:0004672">
    <property type="term" value="F:protein kinase activity"/>
    <property type="evidence" value="ECO:0007669"/>
    <property type="project" value="InterPro"/>
</dbReference>
<evidence type="ECO:0000259" key="5">
    <source>
        <dbReference type="PROSITE" id="PS50011"/>
    </source>
</evidence>
<dbReference type="InterPro" id="IPR000719">
    <property type="entry name" value="Prot_kinase_dom"/>
</dbReference>
<dbReference type="EMBL" id="JAAVMX010000002">
    <property type="protein sequence ID" value="KAF4511872.1"/>
    <property type="molecule type" value="Genomic_DNA"/>
</dbReference>
<evidence type="ECO:0000313" key="6">
    <source>
        <dbReference type="EMBL" id="KAF4511872.1"/>
    </source>
</evidence>
<dbReference type="Pfam" id="PF00023">
    <property type="entry name" value="Ank"/>
    <property type="match status" value="1"/>
</dbReference>
<dbReference type="SMART" id="SM00248">
    <property type="entry name" value="ANK"/>
    <property type="match status" value="10"/>
</dbReference>
<feature type="region of interest" description="Disordered" evidence="4">
    <location>
        <begin position="1"/>
        <end position="21"/>
    </location>
</feature>
<keyword evidence="1" id="KW-0677">Repeat</keyword>
<dbReference type="PROSITE" id="PS50011">
    <property type="entry name" value="PROTEIN_KINASE_DOM"/>
    <property type="match status" value="1"/>
</dbReference>
<dbReference type="Gene3D" id="1.25.40.20">
    <property type="entry name" value="Ankyrin repeat-containing domain"/>
    <property type="match status" value="4"/>
</dbReference>
<dbReference type="InterPro" id="IPR002110">
    <property type="entry name" value="Ankyrin_rpt"/>
</dbReference>
<evidence type="ECO:0000256" key="3">
    <source>
        <dbReference type="PROSITE-ProRule" id="PRU00023"/>
    </source>
</evidence>
<dbReference type="OrthoDB" id="4062651at2759"/>
<gene>
    <name evidence="6" type="ORF">G6O67_001076</name>
</gene>
<comment type="caution">
    <text evidence="6">The sequence shown here is derived from an EMBL/GenBank/DDBJ whole genome shotgun (WGS) entry which is preliminary data.</text>
</comment>
<dbReference type="PROSITE" id="PS00108">
    <property type="entry name" value="PROTEIN_KINASE_ST"/>
    <property type="match status" value="1"/>
</dbReference>
<feature type="repeat" description="ANK" evidence="3">
    <location>
        <begin position="1128"/>
        <end position="1160"/>
    </location>
</feature>
<organism evidence="6 7">
    <name type="scientific">Ophiocordyceps sinensis</name>
    <dbReference type="NCBI Taxonomy" id="72228"/>
    <lineage>
        <taxon>Eukaryota</taxon>
        <taxon>Fungi</taxon>
        <taxon>Dikarya</taxon>
        <taxon>Ascomycota</taxon>
        <taxon>Pezizomycotina</taxon>
        <taxon>Sordariomycetes</taxon>
        <taxon>Hypocreomycetidae</taxon>
        <taxon>Hypocreales</taxon>
        <taxon>Ophiocordycipitaceae</taxon>
        <taxon>Ophiocordyceps</taxon>
    </lineage>
</organism>
<protein>
    <recommendedName>
        <fullName evidence="5">Protein kinase domain-containing protein</fullName>
    </recommendedName>
</protein>
<evidence type="ECO:0000256" key="1">
    <source>
        <dbReference type="ARBA" id="ARBA00022737"/>
    </source>
</evidence>
<dbReference type="InterPro" id="IPR036770">
    <property type="entry name" value="Ankyrin_rpt-contain_sf"/>
</dbReference>
<proteinExistence type="predicted"/>
<keyword evidence="2 3" id="KW-0040">ANK repeat</keyword>
<sequence>MSSDRPGSPPPPTSSEPAPACSNPIVGLESYVPNVLDLVYPISRAKDGVQVYIPPAFLRDEAVDSSLLLGQGASFTVTRQRLPRGPTHEAGRKDMGGIIMMPTSLAPPRPRYVVYKSARVSFQPNGDPATPRDGRALQSVLTELHALLHPPLLAHPNIISLLSLAWGSHHQHLVHRLPVLVVEYGDCGTLADVQLRGPRLSNRLKLHLCLGIARGLEVLHAHGIVHGDVKPDNIIMFSHPENQFVPKLADFGFSVIESAQSCDVMMGGTRLWRAPEAVSPVPASRLSLTDVYSLGLVAWSIAIDGQDPFILMLADSLPDHERFAAMEEVKSNDQVLAMSKSESWMVAWSMRNQASNQPLASPSISLDLDQHAFLEHLDAVFSHTLTRDPDDRHLPAVVGLLEAAVESPTEAGELRVGTRWTLPQSTDWSRLGFKAHVYSWQKIRDLEPGVQTFVVNTLFHRDDDAALHFTLAACLINGYGVPADVDRGLEIVAQAARRGDPVSRAYLHRIFTACHREVPAELPVEGYLESQAIYGSRTALLDLKVLNPDKAKRIEHVLRPCLGGVGSAWYHDDSWLHGLTQSVVAMQSFSLDSLGTGTQLQLAVVNKRGDHLIHAAAAVGAHDLVERLLNEKSWDVNQTNAEGETALLCACRSGHGAIVQLLLDAGASASLQSVAGESPLHWLLSFDQEVVDVEALAKDLVERGGASVNASTRRPISHSVFPSLIDVDVRLPGTPLLWAVHGNQPAIVSCLLALGSDPNRRFQQAGLSPIEWAAALHHSECLALIMTHLEQWALGVSGGQEFRFAFSYGRLIGHAVHTSDKFSMILRHGASYLGQLKATLALLQEKTKTVLFALDHHTETLLHLAAREAHDDACRVILDLEWLVEDMDLPAGRGSRTPLLESVRWNRRDLFGLLVQRGARVDHLSESPYDETGERTWSALHVFADQAHDDDLALVDELVAAGLPVESPSTAVGPSMADAPAVAPTAVAPMAVETPLYLAIRRNAFRLADRLRHHGADADALVTRSALLVSPHPLTGLGHAIALNARNGLPALQYLLDLGPSFIVEPARRLSALHLCALVPDGFVYAEHGGGTSLERGDFDFETNRMIAGELLERFHDAAQLHLRCLMGGKTALHLAVEFGNAGVVEKLLRAGADKTLTCEAGETAEGMARRLWGQSPDLMKRILVWLG</sequence>
<name>A0A8H4PWQ6_9HYPO</name>
<dbReference type="PANTHER" id="PTHR24198">
    <property type="entry name" value="ANKYRIN REPEAT AND PROTEIN KINASE DOMAIN-CONTAINING PROTEIN"/>
    <property type="match status" value="1"/>
</dbReference>
<dbReference type="GO" id="GO:0005524">
    <property type="term" value="F:ATP binding"/>
    <property type="evidence" value="ECO:0007669"/>
    <property type="project" value="InterPro"/>
</dbReference>
<dbReference type="PROSITE" id="PS50088">
    <property type="entry name" value="ANK_REPEAT"/>
    <property type="match status" value="2"/>
</dbReference>
<dbReference type="Pfam" id="PF00069">
    <property type="entry name" value="Pkinase"/>
    <property type="match status" value="1"/>
</dbReference>
<reference evidence="6 7" key="1">
    <citation type="journal article" date="2020" name="Genome Biol. Evol.">
        <title>A new high-quality draft genome assembly of the Chinese cordyceps Ophiocordyceps sinensis.</title>
        <authorList>
            <person name="Shu R."/>
            <person name="Zhang J."/>
            <person name="Meng Q."/>
            <person name="Zhang H."/>
            <person name="Zhou G."/>
            <person name="Li M."/>
            <person name="Wu P."/>
            <person name="Zhao Y."/>
            <person name="Chen C."/>
            <person name="Qin Q."/>
        </authorList>
    </citation>
    <scope>NUCLEOTIDE SEQUENCE [LARGE SCALE GENOMIC DNA]</scope>
    <source>
        <strain evidence="6 7">IOZ07</strain>
    </source>
</reference>
<accession>A0A8H4PWQ6</accession>